<accession>K9D532</accession>
<sequence>MQNIKISIIVPVYNNEKTIAITLESLIAQSLNEIEIICINDASTDNSLSIVENYAAKDIRVKVFTHERNCGTLKARKTGVLNSQGEYVMFLDGDDEYYNDSCQIAYETIKNKSVDMVHFNTDVINCSGVSNERIENNRKWLSSFSGIYQGDIVKACFEQHKFGANLLNKIYNGDICRLAFSKIENSKLTKGEDWYAFFIVAYYSKSYFGIDNILYKYNFGLGGTGSELTIDKYLILLTEVDTYGAFKRFILNKKNCKQYQKLLENIKYHFLDECIFKWYNELILRDKSVGFSYLLEFWGHDEVISRLSKLFWNNYYEIAEYIKESKAIKINISDRKTRVNIAFYYRSISGGGAQRVVALLCNLFANRKNTNGDYLYKVILITDDGPQRDEYELDSKVIREYLPAYISANRDYKLRFQRWQEIIEKNRLDIVANSLWVEPCTFWDALAVKSNDLRPAYIIHSHNFCAVPFQFANNESQNLLAKYYISDGVVTLSEVDQKFVSAFNKNAKYILNPIAFNPETIPASKYVNDTIVWVGRISWEKKPVDVIKMLSILTVNKPNVKLFIVGDGDKNILAQMKALVKSYNLEKSVFFEGFQLDVAKYYSIAKAFICTSEFEGFSLTISEALSHNVPVVTYDMPWLTFFKDGRGIVTVPQNRFDLLAKEVELLLNDTEKVISIGNLGKQQITEIASADIVDEWEKLFSDIFSEDNNNIDSQEDYNKSILYKHLTLLQLEGRNREVQLVNTRIINNNNLIKQEIENIDFEIKSIQDSLSFKLGRIITWIPRKIRGGIQCYKDHGGIYTIKRTMEHMGIDMKTGDFGR</sequence>
<dbReference type="InterPro" id="IPR029044">
    <property type="entry name" value="Nucleotide-diphossugar_trans"/>
</dbReference>
<proteinExistence type="predicted"/>
<dbReference type="Proteomes" id="UP000009891">
    <property type="component" value="Unassembled WGS sequence"/>
</dbReference>
<reference evidence="3 4" key="1">
    <citation type="submission" date="2012-09" db="EMBL/GenBank/DDBJ databases">
        <title>The Genome Sequence of Veillonella ratti ACS-216-V-COL6B.</title>
        <authorList>
            <consortium name="The Broad Institute Genome Sequencing Platform"/>
            <person name="Earl A."/>
            <person name="Ward D."/>
            <person name="Feldgarden M."/>
            <person name="Gevers D."/>
            <person name="Saerens B."/>
            <person name="Vaneechoutte M."/>
            <person name="Walker B."/>
            <person name="Young S.K."/>
            <person name="Zeng Q."/>
            <person name="Gargeya S."/>
            <person name="Fitzgerald M."/>
            <person name="Haas B."/>
            <person name="Abouelleil A."/>
            <person name="Alvarado L."/>
            <person name="Arachchi H.M."/>
            <person name="Berlin A."/>
            <person name="Chapman S.B."/>
            <person name="Goldberg J."/>
            <person name="Griggs A."/>
            <person name="Gujja S."/>
            <person name="Hansen M."/>
            <person name="Howarth C."/>
            <person name="Imamovic A."/>
            <person name="Larimer J."/>
            <person name="McCowen C."/>
            <person name="Montmayeur A."/>
            <person name="Murphy C."/>
            <person name="Neiman D."/>
            <person name="Pearson M."/>
            <person name="Priest M."/>
            <person name="Roberts A."/>
            <person name="Saif S."/>
            <person name="Shea T."/>
            <person name="Sisk P."/>
            <person name="Sykes S."/>
            <person name="Wortman J."/>
            <person name="Nusbaum C."/>
            <person name="Birren B."/>
        </authorList>
    </citation>
    <scope>NUCLEOTIDE SEQUENCE [LARGE SCALE GENOMIC DNA]</scope>
    <source>
        <strain evidence="3 4">ACS-216-V-Col6b</strain>
    </source>
</reference>
<dbReference type="Pfam" id="PF00535">
    <property type="entry name" value="Glycos_transf_2"/>
    <property type="match status" value="1"/>
</dbReference>
<dbReference type="SUPFAM" id="SSF53756">
    <property type="entry name" value="UDP-Glycosyltransferase/glycogen phosphorylase"/>
    <property type="match status" value="1"/>
</dbReference>
<evidence type="ECO:0008006" key="5">
    <source>
        <dbReference type="Google" id="ProtNLM"/>
    </source>
</evidence>
<dbReference type="Gene3D" id="3.40.50.2000">
    <property type="entry name" value="Glycogen Phosphorylase B"/>
    <property type="match status" value="2"/>
</dbReference>
<dbReference type="CDD" id="cd00761">
    <property type="entry name" value="Glyco_tranf_GTA_type"/>
    <property type="match status" value="1"/>
</dbReference>
<dbReference type="eggNOG" id="COG0438">
    <property type="taxonomic scope" value="Bacteria"/>
</dbReference>
<feature type="domain" description="Glycosyl transferase family 1" evidence="1">
    <location>
        <begin position="530"/>
        <end position="680"/>
    </location>
</feature>
<dbReference type="GO" id="GO:0016757">
    <property type="term" value="F:glycosyltransferase activity"/>
    <property type="evidence" value="ECO:0007669"/>
    <property type="project" value="InterPro"/>
</dbReference>
<evidence type="ECO:0000259" key="2">
    <source>
        <dbReference type="Pfam" id="PF00535"/>
    </source>
</evidence>
<protein>
    <recommendedName>
        <fullName evidence="5">Glycosyltransferase 2-like domain-containing protein</fullName>
    </recommendedName>
</protein>
<dbReference type="PANTHER" id="PTHR12526">
    <property type="entry name" value="GLYCOSYLTRANSFERASE"/>
    <property type="match status" value="1"/>
</dbReference>
<dbReference type="Pfam" id="PF00534">
    <property type="entry name" value="Glycos_transf_1"/>
    <property type="match status" value="1"/>
</dbReference>
<dbReference type="Gene3D" id="3.90.550.10">
    <property type="entry name" value="Spore Coat Polysaccharide Biosynthesis Protein SpsA, Chain A"/>
    <property type="match status" value="1"/>
</dbReference>
<dbReference type="InterPro" id="IPR001173">
    <property type="entry name" value="Glyco_trans_2-like"/>
</dbReference>
<dbReference type="EMBL" id="AHAF01000001">
    <property type="protein sequence ID" value="EKU79333.1"/>
    <property type="molecule type" value="Genomic_DNA"/>
</dbReference>
<dbReference type="STRING" id="883156.HMPREF9282_00141"/>
<dbReference type="PATRIC" id="fig|883156.3.peg.143"/>
<dbReference type="InterPro" id="IPR001296">
    <property type="entry name" value="Glyco_trans_1"/>
</dbReference>
<dbReference type="RefSeq" id="WP_006555041.1">
    <property type="nucleotide sequence ID" value="NZ_JH992936.1"/>
</dbReference>
<dbReference type="AlphaFoldDB" id="K9D532"/>
<gene>
    <name evidence="3" type="ORF">HMPREF9282_00141</name>
</gene>
<dbReference type="eggNOG" id="COG0463">
    <property type="taxonomic scope" value="Bacteria"/>
</dbReference>
<dbReference type="HOGENOM" id="CLU_348486_0_0_9"/>
<dbReference type="OrthoDB" id="396512at2"/>
<evidence type="ECO:0000313" key="3">
    <source>
        <dbReference type="EMBL" id="EKU79333.1"/>
    </source>
</evidence>
<evidence type="ECO:0000259" key="1">
    <source>
        <dbReference type="Pfam" id="PF00534"/>
    </source>
</evidence>
<name>K9D532_9FIRM</name>
<dbReference type="PANTHER" id="PTHR12526:SF630">
    <property type="entry name" value="GLYCOSYLTRANSFERASE"/>
    <property type="match status" value="1"/>
</dbReference>
<keyword evidence="4" id="KW-1185">Reference proteome</keyword>
<feature type="domain" description="Glycosyltransferase 2-like" evidence="2">
    <location>
        <begin position="7"/>
        <end position="140"/>
    </location>
</feature>
<comment type="caution">
    <text evidence="3">The sequence shown here is derived from an EMBL/GenBank/DDBJ whole genome shotgun (WGS) entry which is preliminary data.</text>
</comment>
<organism evidence="3 4">
    <name type="scientific">Veillonella seminalis ACS-216-V-Col6b</name>
    <dbReference type="NCBI Taxonomy" id="883156"/>
    <lineage>
        <taxon>Bacteria</taxon>
        <taxon>Bacillati</taxon>
        <taxon>Bacillota</taxon>
        <taxon>Negativicutes</taxon>
        <taxon>Veillonellales</taxon>
        <taxon>Veillonellaceae</taxon>
        <taxon>Veillonella</taxon>
    </lineage>
</organism>
<dbReference type="SUPFAM" id="SSF53448">
    <property type="entry name" value="Nucleotide-diphospho-sugar transferases"/>
    <property type="match status" value="1"/>
</dbReference>
<evidence type="ECO:0000313" key="4">
    <source>
        <dbReference type="Proteomes" id="UP000009891"/>
    </source>
</evidence>